<gene>
    <name evidence="1" type="ORF">L3X38_016429</name>
</gene>
<evidence type="ECO:0000313" key="1">
    <source>
        <dbReference type="EMBL" id="KAI5337160.1"/>
    </source>
</evidence>
<dbReference type="AlphaFoldDB" id="A0AAD4W5B3"/>
<dbReference type="EMBL" id="JAJFAZ020000003">
    <property type="protein sequence ID" value="KAI5337160.1"/>
    <property type="molecule type" value="Genomic_DNA"/>
</dbReference>
<proteinExistence type="predicted"/>
<name>A0AAD4W5B3_PRUDU</name>
<reference evidence="1 2" key="1">
    <citation type="journal article" date="2022" name="G3 (Bethesda)">
        <title>Whole-genome sequence and methylome profiling of the almond [Prunus dulcis (Mill.) D.A. Webb] cultivar 'Nonpareil'.</title>
        <authorList>
            <person name="D'Amico-Willman K.M."/>
            <person name="Ouma W.Z."/>
            <person name="Meulia T."/>
            <person name="Sideli G.M."/>
            <person name="Gradziel T.M."/>
            <person name="Fresnedo-Ramirez J."/>
        </authorList>
    </citation>
    <scope>NUCLEOTIDE SEQUENCE [LARGE SCALE GENOMIC DNA]</scope>
    <source>
        <strain evidence="1">Clone GOH B32 T37-40</strain>
    </source>
</reference>
<keyword evidence="2" id="KW-1185">Reference proteome</keyword>
<organism evidence="1 2">
    <name type="scientific">Prunus dulcis</name>
    <name type="common">Almond</name>
    <name type="synonym">Amygdalus dulcis</name>
    <dbReference type="NCBI Taxonomy" id="3755"/>
    <lineage>
        <taxon>Eukaryota</taxon>
        <taxon>Viridiplantae</taxon>
        <taxon>Streptophyta</taxon>
        <taxon>Embryophyta</taxon>
        <taxon>Tracheophyta</taxon>
        <taxon>Spermatophyta</taxon>
        <taxon>Magnoliopsida</taxon>
        <taxon>eudicotyledons</taxon>
        <taxon>Gunneridae</taxon>
        <taxon>Pentapetalae</taxon>
        <taxon>rosids</taxon>
        <taxon>fabids</taxon>
        <taxon>Rosales</taxon>
        <taxon>Rosaceae</taxon>
        <taxon>Amygdaloideae</taxon>
        <taxon>Amygdaleae</taxon>
        <taxon>Prunus</taxon>
    </lineage>
</organism>
<sequence length="161" mass="18517">MSRFSRRVPFGCGVCEFCFGLVEHYRARIELQNEICYKKVFESLRQGYQGSGIRSFSKGHNQNSSEIGFNIYNNYPLDIVKHWIPHKELQNARGIDILKKYMLDNVEHWIPHKELQNARGFDLNGPILGGRPPVLGSSIKQASITNYSWMIVVPASEERTT</sequence>
<dbReference type="Proteomes" id="UP001054821">
    <property type="component" value="Chromosome 3"/>
</dbReference>
<accession>A0AAD4W5B3</accession>
<protein>
    <submittedName>
        <fullName evidence="1">Uncharacterized protein</fullName>
    </submittedName>
</protein>
<comment type="caution">
    <text evidence="1">The sequence shown here is derived from an EMBL/GenBank/DDBJ whole genome shotgun (WGS) entry which is preliminary data.</text>
</comment>
<evidence type="ECO:0000313" key="2">
    <source>
        <dbReference type="Proteomes" id="UP001054821"/>
    </source>
</evidence>